<dbReference type="InterPro" id="IPR002423">
    <property type="entry name" value="Cpn60/GroEL/TCP-1"/>
</dbReference>
<dbReference type="InterPro" id="IPR027409">
    <property type="entry name" value="GroEL-like_apical_dom_sf"/>
</dbReference>
<dbReference type="STRING" id="1157962.A0A250X465"/>
<evidence type="ECO:0000256" key="5">
    <source>
        <dbReference type="RuleBase" id="RU004187"/>
    </source>
</evidence>
<dbReference type="SUPFAM" id="SSF48592">
    <property type="entry name" value="GroEL equatorial domain-like"/>
    <property type="match status" value="1"/>
</dbReference>
<keyword evidence="3 5" id="KW-0067">ATP-binding</keyword>
<dbReference type="Gene3D" id="3.30.260.10">
    <property type="entry name" value="TCP-1-like chaperonin intermediate domain"/>
    <property type="match status" value="1"/>
</dbReference>
<dbReference type="Pfam" id="PF00118">
    <property type="entry name" value="Cpn60_TCP1"/>
    <property type="match status" value="1"/>
</dbReference>
<reference evidence="6 7" key="1">
    <citation type="submission" date="2017-08" db="EMBL/GenBank/DDBJ databases">
        <title>Acidophilic green algal genome provides insights into adaptation to an acidic environment.</title>
        <authorList>
            <person name="Hirooka S."/>
            <person name="Hirose Y."/>
            <person name="Kanesaki Y."/>
            <person name="Higuchi S."/>
            <person name="Fujiwara T."/>
            <person name="Onuma R."/>
            <person name="Era A."/>
            <person name="Ohbayashi R."/>
            <person name="Uzuka A."/>
            <person name="Nozaki H."/>
            <person name="Yoshikawa H."/>
            <person name="Miyagishima S.Y."/>
        </authorList>
    </citation>
    <scope>NUCLEOTIDE SEQUENCE [LARGE SCALE GENOMIC DNA]</scope>
    <source>
        <strain evidence="6 7">NIES-2499</strain>
    </source>
</reference>
<name>A0A250X465_9CHLO</name>
<dbReference type="GO" id="GO:0140662">
    <property type="term" value="F:ATP-dependent protein folding chaperone"/>
    <property type="evidence" value="ECO:0007669"/>
    <property type="project" value="InterPro"/>
</dbReference>
<dbReference type="InterPro" id="IPR027413">
    <property type="entry name" value="GROEL-like_equatorial_sf"/>
</dbReference>
<dbReference type="FunFam" id="1.10.560.10:FF:000049">
    <property type="entry name" value="T-complex protein 1 subunitTheta, putative"/>
    <property type="match status" value="1"/>
</dbReference>
<evidence type="ECO:0000313" key="6">
    <source>
        <dbReference type="EMBL" id="GAX77865.1"/>
    </source>
</evidence>
<evidence type="ECO:0000256" key="4">
    <source>
        <dbReference type="ARBA" id="ARBA00023186"/>
    </source>
</evidence>
<dbReference type="EMBL" id="BEGY01000028">
    <property type="protein sequence ID" value="GAX77865.1"/>
    <property type="molecule type" value="Genomic_DNA"/>
</dbReference>
<dbReference type="PANTHER" id="PTHR11353">
    <property type="entry name" value="CHAPERONIN"/>
    <property type="match status" value="1"/>
</dbReference>
<organism evidence="6 7">
    <name type="scientific">Chlamydomonas eustigma</name>
    <dbReference type="NCBI Taxonomy" id="1157962"/>
    <lineage>
        <taxon>Eukaryota</taxon>
        <taxon>Viridiplantae</taxon>
        <taxon>Chlorophyta</taxon>
        <taxon>core chlorophytes</taxon>
        <taxon>Chlorophyceae</taxon>
        <taxon>CS clade</taxon>
        <taxon>Chlamydomonadales</taxon>
        <taxon>Chlamydomonadaceae</taxon>
        <taxon>Chlamydomonas</taxon>
    </lineage>
</organism>
<keyword evidence="2 5" id="KW-0547">Nucleotide-binding</keyword>
<keyword evidence="7" id="KW-1185">Reference proteome</keyword>
<dbReference type="InterPro" id="IPR017998">
    <property type="entry name" value="Chaperone_TCP-1"/>
</dbReference>
<dbReference type="GO" id="GO:0005524">
    <property type="term" value="F:ATP binding"/>
    <property type="evidence" value="ECO:0007669"/>
    <property type="project" value="UniProtKB-KW"/>
</dbReference>
<dbReference type="InterPro" id="IPR027410">
    <property type="entry name" value="TCP-1-like_intermed_sf"/>
</dbReference>
<accession>A0A250X465</accession>
<evidence type="ECO:0008006" key="8">
    <source>
        <dbReference type="Google" id="ProtNLM"/>
    </source>
</evidence>
<sequence>ISFGTTKDKMLVIEGCPNLKAVTIFVRGGNKMVLDEIKRSLHDAICVARNLVRDNSIIYGGGASEISCSLAVEAAAHEVVGDVQYAMRAFADALEAVPLALAENSGLPPIESLTAVRKRQMEENNPYLGIDCNDIGTNDMREQNVFETFLSKRQQLFLATQVCKMILKIDDVIKPSEYE</sequence>
<proteinExistence type="inferred from homology"/>
<comment type="caution">
    <text evidence="6">The sequence shown here is derived from an EMBL/GenBank/DDBJ whole genome shotgun (WGS) entry which is preliminary data.</text>
</comment>
<evidence type="ECO:0000256" key="1">
    <source>
        <dbReference type="ARBA" id="ARBA00008020"/>
    </source>
</evidence>
<feature type="non-terminal residue" evidence="6">
    <location>
        <position position="1"/>
    </location>
</feature>
<comment type="similarity">
    <text evidence="1 5">Belongs to the TCP-1 chaperonin family.</text>
</comment>
<dbReference type="Proteomes" id="UP000232323">
    <property type="component" value="Unassembled WGS sequence"/>
</dbReference>
<evidence type="ECO:0000256" key="2">
    <source>
        <dbReference type="ARBA" id="ARBA00022741"/>
    </source>
</evidence>
<dbReference type="Gene3D" id="1.10.560.10">
    <property type="entry name" value="GroEL-like equatorial domain"/>
    <property type="match status" value="1"/>
</dbReference>
<gene>
    <name evidence="6" type="ORF">CEUSTIGMA_g5307.t1</name>
</gene>
<keyword evidence="4 5" id="KW-0143">Chaperone</keyword>
<evidence type="ECO:0000256" key="3">
    <source>
        <dbReference type="ARBA" id="ARBA00022840"/>
    </source>
</evidence>
<protein>
    <recommendedName>
        <fullName evidence="8">T-complex protein 1 subunit epsilon</fullName>
    </recommendedName>
</protein>
<dbReference type="PRINTS" id="PR00304">
    <property type="entry name" value="TCOMPLEXTCP1"/>
</dbReference>
<dbReference type="AlphaFoldDB" id="A0A250X465"/>
<dbReference type="Gene3D" id="3.50.7.10">
    <property type="entry name" value="GroEL"/>
    <property type="match status" value="1"/>
</dbReference>
<evidence type="ECO:0000313" key="7">
    <source>
        <dbReference type="Proteomes" id="UP000232323"/>
    </source>
</evidence>
<dbReference type="OrthoDB" id="10248520at2759"/>